<evidence type="ECO:0000256" key="2">
    <source>
        <dbReference type="PROSITE-ProRule" id="PRU00335"/>
    </source>
</evidence>
<comment type="caution">
    <text evidence="4">The sequence shown here is derived from an EMBL/GenBank/DDBJ whole genome shotgun (WGS) entry which is preliminary data.</text>
</comment>
<dbReference type="Gene3D" id="1.10.357.10">
    <property type="entry name" value="Tetracycline Repressor, domain 2"/>
    <property type="match status" value="1"/>
</dbReference>
<dbReference type="InterPro" id="IPR023772">
    <property type="entry name" value="DNA-bd_HTH_TetR-type_CS"/>
</dbReference>
<dbReference type="EMBL" id="BAUT01000014">
    <property type="protein sequence ID" value="GAE25830.1"/>
    <property type="molecule type" value="Genomic_DNA"/>
</dbReference>
<gene>
    <name evidence="4" type="ORF">JCM9140_1848</name>
</gene>
<dbReference type="Proteomes" id="UP000018890">
    <property type="component" value="Unassembled WGS sequence"/>
</dbReference>
<dbReference type="OrthoDB" id="9789566at2"/>
<dbReference type="PANTHER" id="PTHR30055">
    <property type="entry name" value="HTH-TYPE TRANSCRIPTIONAL REGULATOR RUTR"/>
    <property type="match status" value="1"/>
</dbReference>
<dbReference type="PROSITE" id="PS50977">
    <property type="entry name" value="HTH_TETR_2"/>
    <property type="match status" value="1"/>
</dbReference>
<dbReference type="PRINTS" id="PR00455">
    <property type="entry name" value="HTHTETR"/>
</dbReference>
<dbReference type="GO" id="GO:0003700">
    <property type="term" value="F:DNA-binding transcription factor activity"/>
    <property type="evidence" value="ECO:0007669"/>
    <property type="project" value="TreeGrafter"/>
</dbReference>
<keyword evidence="1 2" id="KW-0238">DNA-binding</keyword>
<dbReference type="Pfam" id="PF00440">
    <property type="entry name" value="TetR_N"/>
    <property type="match status" value="1"/>
</dbReference>
<dbReference type="InterPro" id="IPR036271">
    <property type="entry name" value="Tet_transcr_reg_TetR-rel_C_sf"/>
</dbReference>
<dbReference type="AlphaFoldDB" id="W4Q1I7"/>
<keyword evidence="5" id="KW-1185">Reference proteome</keyword>
<evidence type="ECO:0000259" key="3">
    <source>
        <dbReference type="PROSITE" id="PS50977"/>
    </source>
</evidence>
<accession>W4Q1I7</accession>
<protein>
    <submittedName>
        <fullName evidence="4">Transcriptional regulator</fullName>
    </submittedName>
</protein>
<dbReference type="PROSITE" id="PS01081">
    <property type="entry name" value="HTH_TETR_1"/>
    <property type="match status" value="1"/>
</dbReference>
<dbReference type="SUPFAM" id="SSF48498">
    <property type="entry name" value="Tetracyclin repressor-like, C-terminal domain"/>
    <property type="match status" value="1"/>
</dbReference>
<dbReference type="InterPro" id="IPR050109">
    <property type="entry name" value="HTH-type_TetR-like_transc_reg"/>
</dbReference>
<dbReference type="GO" id="GO:0000976">
    <property type="term" value="F:transcription cis-regulatory region binding"/>
    <property type="evidence" value="ECO:0007669"/>
    <property type="project" value="TreeGrafter"/>
</dbReference>
<feature type="domain" description="HTH tetR-type" evidence="3">
    <location>
        <begin position="3"/>
        <end position="63"/>
    </location>
</feature>
<proteinExistence type="predicted"/>
<evidence type="ECO:0000313" key="4">
    <source>
        <dbReference type="EMBL" id="GAE25830.1"/>
    </source>
</evidence>
<dbReference type="PANTHER" id="PTHR30055:SF199">
    <property type="entry name" value="HTH-TYPE TRANSCRIPTIONAL REGULATOR YTTP-RELATED"/>
    <property type="match status" value="1"/>
</dbReference>
<dbReference type="InterPro" id="IPR009057">
    <property type="entry name" value="Homeodomain-like_sf"/>
</dbReference>
<sequence>MKETKKDRIIDAAVRLFYTQGFDGTSVRDIASKANVNVALVSYHFGGKKGLYEELMIQFLEGHLTIIKTELEHVKGTVKDQLLSLIKSLLQYQSANHFVARMVHREMTMDSVLVRELMSTYLRKEKHDFEVLIHNGMKKGEFRKQPLDFVLIHLRTMIIMPFQSPHYLSELYQITTTEPYFIERYMKHIKHWIDLWLCKNPQEYSHNTSTTFLLPRSIS</sequence>
<name>W4Q1I7_9BACI</name>
<dbReference type="SUPFAM" id="SSF46689">
    <property type="entry name" value="Homeodomain-like"/>
    <property type="match status" value="1"/>
</dbReference>
<dbReference type="NCBIfam" id="NF037937">
    <property type="entry name" value="septum_RefZ"/>
    <property type="match status" value="1"/>
</dbReference>
<evidence type="ECO:0000313" key="5">
    <source>
        <dbReference type="Proteomes" id="UP000018890"/>
    </source>
</evidence>
<evidence type="ECO:0000256" key="1">
    <source>
        <dbReference type="ARBA" id="ARBA00023125"/>
    </source>
</evidence>
<dbReference type="STRING" id="1236970.JCM9140_1848"/>
<dbReference type="RefSeq" id="WP_034744797.1">
    <property type="nucleotide sequence ID" value="NZ_BAUT01000014.1"/>
</dbReference>
<organism evidence="4 5">
    <name type="scientific">Halalkalibacter wakoensis JCM 9140</name>
    <dbReference type="NCBI Taxonomy" id="1236970"/>
    <lineage>
        <taxon>Bacteria</taxon>
        <taxon>Bacillati</taxon>
        <taxon>Bacillota</taxon>
        <taxon>Bacilli</taxon>
        <taxon>Bacillales</taxon>
        <taxon>Bacillaceae</taxon>
        <taxon>Halalkalibacter</taxon>
    </lineage>
</organism>
<feature type="DNA-binding region" description="H-T-H motif" evidence="2">
    <location>
        <begin position="26"/>
        <end position="45"/>
    </location>
</feature>
<reference evidence="4" key="1">
    <citation type="journal article" date="2014" name="Genome Announc.">
        <title>Draft Genome Sequences of Three Alkaliphilic Bacillus Strains, Bacillus wakoensis JCM 9140T, Bacillus akibai JCM 9157T, and Bacillus hemicellulosilyticus JCM 9152T.</title>
        <authorList>
            <person name="Yuki M."/>
            <person name="Oshima K."/>
            <person name="Suda W."/>
            <person name="Oshida Y."/>
            <person name="Kitamura K."/>
            <person name="Iida T."/>
            <person name="Hattori M."/>
            <person name="Ohkuma M."/>
        </authorList>
    </citation>
    <scope>NUCLEOTIDE SEQUENCE [LARGE SCALE GENOMIC DNA]</scope>
    <source>
        <strain evidence="4">JCM 9140</strain>
    </source>
</reference>
<dbReference type="InterPro" id="IPR001647">
    <property type="entry name" value="HTH_TetR"/>
</dbReference>